<feature type="domain" description="RRM" evidence="10">
    <location>
        <begin position="35"/>
        <end position="113"/>
    </location>
</feature>
<protein>
    <recommendedName>
        <fullName evidence="8">Nuclear cap-binding protein subunit 2</fullName>
    </recommendedName>
    <alternativeName>
        <fullName evidence="8">20 kDa nuclear cap-binding protein</fullName>
    </alternativeName>
</protein>
<evidence type="ECO:0000313" key="11">
    <source>
        <dbReference type="EMBL" id="OSX80684.1"/>
    </source>
</evidence>
<dbReference type="InterPro" id="IPR012677">
    <property type="entry name" value="Nucleotide-bd_a/b_plait_sf"/>
</dbReference>
<dbReference type="SUPFAM" id="SSF54928">
    <property type="entry name" value="RNA-binding domain, RBD"/>
    <property type="match status" value="1"/>
</dbReference>
<evidence type="ECO:0000256" key="3">
    <source>
        <dbReference type="ARBA" id="ARBA00022664"/>
    </source>
</evidence>
<evidence type="ECO:0000256" key="7">
    <source>
        <dbReference type="PROSITE-ProRule" id="PRU00176"/>
    </source>
</evidence>
<keyword evidence="3 8" id="KW-0507">mRNA processing</keyword>
<comment type="subcellular location">
    <subcellularLocation>
        <location evidence="1 8">Nucleus</location>
    </subcellularLocation>
</comment>
<dbReference type="InterPro" id="IPR000504">
    <property type="entry name" value="RRM_dom"/>
</dbReference>
<dbReference type="PROSITE" id="PS50102">
    <property type="entry name" value="RRM"/>
    <property type="match status" value="1"/>
</dbReference>
<feature type="region of interest" description="Disordered" evidence="9">
    <location>
        <begin position="121"/>
        <end position="149"/>
    </location>
</feature>
<dbReference type="SMART" id="SM00360">
    <property type="entry name" value="RRM"/>
    <property type="match status" value="1"/>
</dbReference>
<organism evidence="11 12">
    <name type="scientific">Porphyra umbilicalis</name>
    <name type="common">Purple laver</name>
    <name type="synonym">Red alga</name>
    <dbReference type="NCBI Taxonomy" id="2786"/>
    <lineage>
        <taxon>Eukaryota</taxon>
        <taxon>Rhodophyta</taxon>
        <taxon>Bangiophyceae</taxon>
        <taxon>Bangiales</taxon>
        <taxon>Bangiaceae</taxon>
        <taxon>Porphyra</taxon>
    </lineage>
</organism>
<evidence type="ECO:0000256" key="6">
    <source>
        <dbReference type="ARBA" id="ARBA00023242"/>
    </source>
</evidence>
<dbReference type="PANTHER" id="PTHR18847">
    <property type="entry name" value="20 KD NUCLEAR CAP BINDING PROTEIN"/>
    <property type="match status" value="1"/>
</dbReference>
<keyword evidence="4 7" id="KW-0694">RNA-binding</keyword>
<evidence type="ECO:0000256" key="2">
    <source>
        <dbReference type="ARBA" id="ARBA00010725"/>
    </source>
</evidence>
<evidence type="ECO:0000256" key="1">
    <source>
        <dbReference type="ARBA" id="ARBA00004123"/>
    </source>
</evidence>
<proteinExistence type="inferred from homology"/>
<dbReference type="GO" id="GO:0005634">
    <property type="term" value="C:nucleus"/>
    <property type="evidence" value="ECO:0007669"/>
    <property type="project" value="UniProtKB-SubCell"/>
</dbReference>
<name>A0A1X6PIH6_PORUM</name>
<accession>A0A1X6PIH6</accession>
<dbReference type="Proteomes" id="UP000218209">
    <property type="component" value="Unassembled WGS sequence"/>
</dbReference>
<dbReference type="PANTHER" id="PTHR18847:SF0">
    <property type="entry name" value="NUCLEAR CAP-BINDING PROTEIN SUBUNIT 2"/>
    <property type="match status" value="1"/>
</dbReference>
<keyword evidence="6 8" id="KW-0539">Nucleus</keyword>
<dbReference type="GO" id="GO:0045292">
    <property type="term" value="P:mRNA cis splicing, via spliceosome"/>
    <property type="evidence" value="ECO:0007669"/>
    <property type="project" value="InterPro"/>
</dbReference>
<evidence type="ECO:0000256" key="8">
    <source>
        <dbReference type="RuleBase" id="RU364036"/>
    </source>
</evidence>
<feature type="compositionally biased region" description="Basic and acidic residues" evidence="9">
    <location>
        <begin position="129"/>
        <end position="139"/>
    </location>
</feature>
<keyword evidence="5 8" id="KW-0508">mRNA splicing</keyword>
<dbReference type="InterPro" id="IPR034148">
    <property type="entry name" value="NCBP2_RRM"/>
</dbReference>
<dbReference type="AlphaFoldDB" id="A0A1X6PIH6"/>
<dbReference type="Pfam" id="PF00076">
    <property type="entry name" value="RRM_1"/>
    <property type="match status" value="1"/>
</dbReference>
<gene>
    <name evidence="11" type="ORF">BU14_0033s0029</name>
</gene>
<dbReference type="GO" id="GO:0000339">
    <property type="term" value="F:RNA cap binding"/>
    <property type="evidence" value="ECO:0007669"/>
    <property type="project" value="InterPro"/>
</dbReference>
<comment type="similarity">
    <text evidence="2 8">Belongs to the RRM NCBP2 family.</text>
</comment>
<evidence type="ECO:0000259" key="10">
    <source>
        <dbReference type="PROSITE" id="PS50102"/>
    </source>
</evidence>
<dbReference type="GO" id="GO:0005846">
    <property type="term" value="C:nuclear cap binding complex"/>
    <property type="evidence" value="ECO:0007669"/>
    <property type="project" value="InterPro"/>
</dbReference>
<evidence type="ECO:0000256" key="5">
    <source>
        <dbReference type="ARBA" id="ARBA00023187"/>
    </source>
</evidence>
<evidence type="ECO:0000313" key="12">
    <source>
        <dbReference type="Proteomes" id="UP000218209"/>
    </source>
</evidence>
<reference evidence="11 12" key="1">
    <citation type="submission" date="2017-03" db="EMBL/GenBank/DDBJ databases">
        <title>WGS assembly of Porphyra umbilicalis.</title>
        <authorList>
            <person name="Brawley S.H."/>
            <person name="Blouin N.A."/>
            <person name="Ficko-Blean E."/>
            <person name="Wheeler G.L."/>
            <person name="Lohr M."/>
            <person name="Goodson H.V."/>
            <person name="Jenkins J.W."/>
            <person name="Blaby-Haas C.E."/>
            <person name="Helliwell K.E."/>
            <person name="Chan C."/>
            <person name="Marriage T."/>
            <person name="Bhattacharya D."/>
            <person name="Klein A.S."/>
            <person name="Badis Y."/>
            <person name="Brodie J."/>
            <person name="Cao Y."/>
            <person name="Collen J."/>
            <person name="Dittami S.M."/>
            <person name="Gachon C.M."/>
            <person name="Green B.R."/>
            <person name="Karpowicz S."/>
            <person name="Kim J.W."/>
            <person name="Kudahl U."/>
            <person name="Lin S."/>
            <person name="Michel G."/>
            <person name="Mittag M."/>
            <person name="Olson B.J."/>
            <person name="Pangilinan J."/>
            <person name="Peng Y."/>
            <person name="Qiu H."/>
            <person name="Shu S."/>
            <person name="Singer J.T."/>
            <person name="Smith A.G."/>
            <person name="Sprecher B.N."/>
            <person name="Wagner V."/>
            <person name="Wang W."/>
            <person name="Wang Z.-Y."/>
            <person name="Yan J."/>
            <person name="Yarish C."/>
            <person name="Zoeuner-Riek S."/>
            <person name="Zhuang Y."/>
            <person name="Zou Y."/>
            <person name="Lindquist E.A."/>
            <person name="Grimwood J."/>
            <person name="Barry K."/>
            <person name="Rokhsar D.S."/>
            <person name="Schmutz J."/>
            <person name="Stiller J.W."/>
            <person name="Grossman A.R."/>
            <person name="Prochnik S.E."/>
        </authorList>
    </citation>
    <scope>NUCLEOTIDE SEQUENCE [LARGE SCALE GENOMIC DNA]</scope>
    <source>
        <strain evidence="11">4086291</strain>
    </source>
</reference>
<evidence type="ECO:0000256" key="9">
    <source>
        <dbReference type="SAM" id="MobiDB-lite"/>
    </source>
</evidence>
<dbReference type="InterPro" id="IPR035979">
    <property type="entry name" value="RBD_domain_sf"/>
</dbReference>
<dbReference type="OrthoDB" id="201398at2759"/>
<dbReference type="CDD" id="cd12240">
    <property type="entry name" value="RRM_NCBP2"/>
    <property type="match status" value="1"/>
</dbReference>
<dbReference type="EMBL" id="KV918769">
    <property type="protein sequence ID" value="OSX80684.1"/>
    <property type="molecule type" value="Genomic_DNA"/>
</dbReference>
<sequence>MATLYAATRKPMTVYKDRQFRGRADDREKLLAQSTTVYIGNLAFHTTEEQMFDLFSRAGELKRIVMGLDRVQKTPCGFAFIEYYTRAAAAAAVCMLSGSQLDERTIRVDWDTGFLPERQFGRGRSGGQVRDEYREDYDPGRGGYGKQARQTGMELWGAGTGG</sequence>
<evidence type="ECO:0000256" key="4">
    <source>
        <dbReference type="ARBA" id="ARBA00022884"/>
    </source>
</evidence>
<dbReference type="InterPro" id="IPR027157">
    <property type="entry name" value="NCBP2"/>
</dbReference>
<keyword evidence="12" id="KW-1185">Reference proteome</keyword>
<dbReference type="Gene3D" id="3.30.70.330">
    <property type="match status" value="1"/>
</dbReference>
<feature type="non-terminal residue" evidence="11">
    <location>
        <position position="162"/>
    </location>
</feature>